<comment type="cofactor">
    <cofactor evidence="2">
        <name>Zn(2+)</name>
        <dbReference type="ChEBI" id="CHEBI:29105"/>
    </cofactor>
</comment>
<dbReference type="InterPro" id="IPR014782">
    <property type="entry name" value="Peptidase_M1_dom"/>
</dbReference>
<proteinExistence type="inferred from homology"/>
<keyword evidence="9" id="KW-0378">Hydrolase</keyword>
<evidence type="ECO:0000256" key="6">
    <source>
        <dbReference type="ARBA" id="ARBA00022438"/>
    </source>
</evidence>
<dbReference type="InterPro" id="IPR001930">
    <property type="entry name" value="Peptidase_M1"/>
</dbReference>
<protein>
    <recommendedName>
        <fullName evidence="5 12">Aminopeptidase N</fullName>
        <ecNumber evidence="4 12">3.4.11.2</ecNumber>
    </recommendedName>
</protein>
<evidence type="ECO:0000256" key="4">
    <source>
        <dbReference type="ARBA" id="ARBA00012564"/>
    </source>
</evidence>
<comment type="similarity">
    <text evidence="3">Belongs to the peptidase M1 family.</text>
</comment>
<dbReference type="InterPro" id="IPR038438">
    <property type="entry name" value="PepN_Ig-like_sf"/>
</dbReference>
<dbReference type="PANTHER" id="PTHR46322:SF1">
    <property type="entry name" value="PUROMYCIN-SENSITIVE AMINOPEPTIDASE"/>
    <property type="match status" value="1"/>
</dbReference>
<evidence type="ECO:0000256" key="3">
    <source>
        <dbReference type="ARBA" id="ARBA00010136"/>
    </source>
</evidence>
<dbReference type="Proteomes" id="UP000228945">
    <property type="component" value="Chromosome"/>
</dbReference>
<dbReference type="Pfam" id="PF17900">
    <property type="entry name" value="Peptidase_M1_N"/>
    <property type="match status" value="1"/>
</dbReference>
<dbReference type="OrthoDB" id="100605at2"/>
<evidence type="ECO:0000256" key="5">
    <source>
        <dbReference type="ARBA" id="ARBA00015611"/>
    </source>
</evidence>
<keyword evidence="7" id="KW-0645">Protease</keyword>
<evidence type="ECO:0000256" key="1">
    <source>
        <dbReference type="ARBA" id="ARBA00000098"/>
    </source>
</evidence>
<feature type="domain" description="Peptidase M1 alanyl aminopeptidase C-terminal" evidence="15">
    <location>
        <begin position="541"/>
        <end position="860"/>
    </location>
</feature>
<keyword evidence="8" id="KW-0479">Metal-binding</keyword>
<evidence type="ECO:0000256" key="9">
    <source>
        <dbReference type="ARBA" id="ARBA00022801"/>
    </source>
</evidence>
<evidence type="ECO:0000256" key="11">
    <source>
        <dbReference type="ARBA" id="ARBA00023049"/>
    </source>
</evidence>
<keyword evidence="6 17" id="KW-0031">Aminopeptidase</keyword>
<dbReference type="SUPFAM" id="SSF55486">
    <property type="entry name" value="Metalloproteases ('zincins'), catalytic domain"/>
    <property type="match status" value="1"/>
</dbReference>
<feature type="domain" description="Aminopeptidase N-like N-terminal" evidence="16">
    <location>
        <begin position="92"/>
        <end position="185"/>
    </location>
</feature>
<dbReference type="GO" id="GO:0016285">
    <property type="term" value="F:alanyl aminopeptidase activity"/>
    <property type="evidence" value="ECO:0007669"/>
    <property type="project" value="UniProtKB-EC"/>
</dbReference>
<dbReference type="Gene3D" id="3.30.2010.30">
    <property type="match status" value="1"/>
</dbReference>
<dbReference type="Pfam" id="PF17432">
    <property type="entry name" value="DUF3458_C"/>
    <property type="match status" value="1"/>
</dbReference>
<dbReference type="KEGG" id="cmb:CSW64_06940"/>
<dbReference type="EC" id="3.4.11.2" evidence="4 12"/>
<dbReference type="InterPro" id="IPR042097">
    <property type="entry name" value="Aminopeptidase_N-like_N_sf"/>
</dbReference>
<dbReference type="Pfam" id="PF01433">
    <property type="entry name" value="Peptidase_M1"/>
    <property type="match status" value="1"/>
</dbReference>
<dbReference type="Pfam" id="PF11940">
    <property type="entry name" value="DUF3458"/>
    <property type="match status" value="1"/>
</dbReference>
<feature type="domain" description="Peptidase M1 alanyl aminopeptidase Ig-like fold" evidence="14">
    <location>
        <begin position="443"/>
        <end position="535"/>
    </location>
</feature>
<dbReference type="NCBIfam" id="TIGR02414">
    <property type="entry name" value="pepN_proteo"/>
    <property type="match status" value="1"/>
</dbReference>
<sequence>MRTDTPQPVRLADYRPPAYLIDEVFLDFALEPSATRVKARLSVRRNGEHAEPLILDGEGLTTLSVAIDGAPHAYDESPEHLTLAGLPATFTLETEVEIDPAANTALMGLYISGGRFCTQCEAEGFRRITWFLDRPDVLARYTVRMEADRSFQRLLANGNLIETGELPGGRHYAVWNDPFPKPAYLFALVAGELDELADQFVTMTGRTIDLRVYVDPGMAPRAAYAMDSLKRAMKWDEEAFGREYDLDLFMIVAVRDFNFGAMENKGLNIFNSALLLADAETATDVDYERIESVVAHEYFHNWTGDRITCRDWFQLCLKEGLTVFRDQSFSADMRGEAVQRIKDVKALRARQFPEDAGPLAHPVRPSSYIKIDNFYTATIYEKGSEVIRMLKTLLGAQAFRAGMDLYFERHDGEATTVEAFIQCFADASGRDLTDFFGWYEQAGTPTVTVGQRWDAEAGTLELSLSQTTAPTPGQSAKTALPLPFAFGLLDEDGTALRETEVAVLDGAELTIVVDGLDRRPILSPLRGFSAPVNLVSDIAPKDRYVLLAADADLFNRWEAGQGLARDLILARAAGRPDEVAEERYAEAVGRALADQAAEPAFKALILALPTEPDLAMAMSPADPAAIHEARDALRARLAVHLGDDLRRLHTGLADGGPFSPDAASAGRRALRNAVLTLLAVDGHAENVDLAIRHFEIAANMTDAIGGLDALIELGGASAETAIAAFHKRWKAEPLVLDKWFAAQARDASDEALGRILALTAHPDFDGRTPNRLRALVSTFANLNPARFHDPSGDGYRFVADQIIATDAVNPMTAARLVETLGGWRRYTPQLGALMKAQLERIVAVEGLSKNVFELASKALA</sequence>
<dbReference type="InterPro" id="IPR045357">
    <property type="entry name" value="Aminopeptidase_N-like_N"/>
</dbReference>
<dbReference type="Gene3D" id="1.25.50.10">
    <property type="entry name" value="Peptidase M1, alanyl aminopeptidase, C-terminal domain"/>
    <property type="match status" value="1"/>
</dbReference>
<dbReference type="InterPro" id="IPR027268">
    <property type="entry name" value="Peptidase_M4/M1_CTD_sf"/>
</dbReference>
<dbReference type="GO" id="GO:0008237">
    <property type="term" value="F:metallopeptidase activity"/>
    <property type="evidence" value="ECO:0007669"/>
    <property type="project" value="UniProtKB-UniRule"/>
</dbReference>
<keyword evidence="11" id="KW-0482">Metalloprotease</keyword>
<dbReference type="InterPro" id="IPR024601">
    <property type="entry name" value="Peptidase_M1_pepN_C"/>
</dbReference>
<reference evidence="17 18" key="1">
    <citation type="submission" date="2017-10" db="EMBL/GenBank/DDBJ databases">
        <title>Genome sequence of Caulobacter mirabilis FWC38.</title>
        <authorList>
            <person name="Fiebig A."/>
            <person name="Crosson S."/>
        </authorList>
    </citation>
    <scope>NUCLEOTIDE SEQUENCE [LARGE SCALE GENOMIC DNA]</scope>
    <source>
        <strain evidence="17 18">FWC 38</strain>
    </source>
</reference>
<dbReference type="GO" id="GO:0008270">
    <property type="term" value="F:zinc ion binding"/>
    <property type="evidence" value="ECO:0007669"/>
    <property type="project" value="InterPro"/>
</dbReference>
<dbReference type="PANTHER" id="PTHR46322">
    <property type="entry name" value="PUROMYCIN-SENSITIVE AMINOPEPTIDASE"/>
    <property type="match status" value="1"/>
</dbReference>
<dbReference type="InterPro" id="IPR037144">
    <property type="entry name" value="Peptidase_M1_pepN_C_sf"/>
</dbReference>
<dbReference type="Gene3D" id="2.60.40.1730">
    <property type="entry name" value="tricorn interacting facor f3 domain"/>
    <property type="match status" value="1"/>
</dbReference>
<evidence type="ECO:0000259" key="15">
    <source>
        <dbReference type="Pfam" id="PF17432"/>
    </source>
</evidence>
<dbReference type="Gene3D" id="1.10.390.10">
    <property type="entry name" value="Neutral Protease Domain 2"/>
    <property type="match status" value="1"/>
</dbReference>
<evidence type="ECO:0000313" key="17">
    <source>
        <dbReference type="EMBL" id="ATQ42168.1"/>
    </source>
</evidence>
<evidence type="ECO:0000259" key="16">
    <source>
        <dbReference type="Pfam" id="PF17900"/>
    </source>
</evidence>
<gene>
    <name evidence="17" type="ORF">CSW64_06940</name>
</gene>
<evidence type="ECO:0000259" key="14">
    <source>
        <dbReference type="Pfam" id="PF11940"/>
    </source>
</evidence>
<evidence type="ECO:0000256" key="7">
    <source>
        <dbReference type="ARBA" id="ARBA00022670"/>
    </source>
</evidence>
<evidence type="ECO:0000256" key="12">
    <source>
        <dbReference type="NCBIfam" id="TIGR02414"/>
    </source>
</evidence>
<evidence type="ECO:0000256" key="10">
    <source>
        <dbReference type="ARBA" id="ARBA00022833"/>
    </source>
</evidence>
<dbReference type="GO" id="GO:0006508">
    <property type="term" value="P:proteolysis"/>
    <property type="evidence" value="ECO:0007669"/>
    <property type="project" value="UniProtKB-UniRule"/>
</dbReference>
<comment type="catalytic activity">
    <reaction evidence="1">
        <text>Release of an N-terminal amino acid, Xaa-|-Yaa- from a peptide, amide or arylamide. Xaa is preferably Ala, but may be most amino acids including Pro (slow action). When a terminal hydrophobic residue is followed by a prolyl residue, the two may be released as an intact Xaa-Pro dipeptide.</text>
        <dbReference type="EC" id="3.4.11.2"/>
    </reaction>
</comment>
<keyword evidence="18" id="KW-1185">Reference proteome</keyword>
<dbReference type="PRINTS" id="PR00756">
    <property type="entry name" value="ALADIPTASE"/>
</dbReference>
<accession>A0A2D2AVY4</accession>
<feature type="domain" description="Peptidase M1 membrane alanine aminopeptidase" evidence="13">
    <location>
        <begin position="224"/>
        <end position="436"/>
    </location>
</feature>
<evidence type="ECO:0000313" key="18">
    <source>
        <dbReference type="Proteomes" id="UP000228945"/>
    </source>
</evidence>
<dbReference type="SUPFAM" id="SSF63737">
    <property type="entry name" value="Leukotriene A4 hydrolase N-terminal domain"/>
    <property type="match status" value="1"/>
</dbReference>
<evidence type="ECO:0000259" key="13">
    <source>
        <dbReference type="Pfam" id="PF01433"/>
    </source>
</evidence>
<dbReference type="RefSeq" id="WP_099621425.1">
    <property type="nucleotide sequence ID" value="NZ_CP024201.1"/>
</dbReference>
<evidence type="ECO:0000256" key="8">
    <source>
        <dbReference type="ARBA" id="ARBA00022723"/>
    </source>
</evidence>
<dbReference type="Gene3D" id="2.60.40.1840">
    <property type="match status" value="1"/>
</dbReference>
<dbReference type="InterPro" id="IPR012779">
    <property type="entry name" value="Peptidase_M1_pepN"/>
</dbReference>
<organism evidence="17 18">
    <name type="scientific">Caulobacter mirabilis</name>
    <dbReference type="NCBI Taxonomy" id="69666"/>
    <lineage>
        <taxon>Bacteria</taxon>
        <taxon>Pseudomonadati</taxon>
        <taxon>Pseudomonadota</taxon>
        <taxon>Alphaproteobacteria</taxon>
        <taxon>Caulobacterales</taxon>
        <taxon>Caulobacteraceae</taxon>
        <taxon>Caulobacter</taxon>
    </lineage>
</organism>
<name>A0A2D2AVY4_9CAUL</name>
<keyword evidence="10" id="KW-0862">Zinc</keyword>
<dbReference type="FunFam" id="3.30.2010.30:FF:000002">
    <property type="entry name" value="Putative aminopeptidase N"/>
    <property type="match status" value="1"/>
</dbReference>
<evidence type="ECO:0000256" key="2">
    <source>
        <dbReference type="ARBA" id="ARBA00001947"/>
    </source>
</evidence>
<dbReference type="InterPro" id="IPR035414">
    <property type="entry name" value="Peptidase_M1_pepN_Ig-like"/>
</dbReference>
<dbReference type="EMBL" id="CP024201">
    <property type="protein sequence ID" value="ATQ42168.1"/>
    <property type="molecule type" value="Genomic_DNA"/>
</dbReference>
<dbReference type="CDD" id="cd09600">
    <property type="entry name" value="M1_APN"/>
    <property type="match status" value="1"/>
</dbReference>
<dbReference type="AlphaFoldDB" id="A0A2D2AVY4"/>